<evidence type="ECO:0000313" key="18">
    <source>
        <dbReference type="EMBL" id="MBS2548753.1"/>
    </source>
</evidence>
<keyword evidence="6 15" id="KW-0460">Magnesium</keyword>
<keyword evidence="3 15" id="KW-0028">Amino-acid biosynthesis</keyword>
<proteinExistence type="inferred from homology"/>
<dbReference type="RefSeq" id="WP_212010331.1">
    <property type="nucleotide sequence ID" value="NZ_JAAFYZ010000055.1"/>
</dbReference>
<evidence type="ECO:0000259" key="17">
    <source>
        <dbReference type="Pfam" id="PF24877"/>
    </source>
</evidence>
<comment type="similarity">
    <text evidence="2 15">Belongs to the IlvD/Edd family.</text>
</comment>
<feature type="domain" description="Dihydroxy-acid/6-phosphogluconate dehydratase C-terminal" evidence="17">
    <location>
        <begin position="410"/>
        <end position="607"/>
    </location>
</feature>
<evidence type="ECO:0000256" key="4">
    <source>
        <dbReference type="ARBA" id="ARBA00022714"/>
    </source>
</evidence>
<evidence type="ECO:0000256" key="6">
    <source>
        <dbReference type="ARBA" id="ARBA00022842"/>
    </source>
</evidence>
<evidence type="ECO:0000256" key="12">
    <source>
        <dbReference type="ARBA" id="ARBA00029436"/>
    </source>
</evidence>
<evidence type="ECO:0000256" key="2">
    <source>
        <dbReference type="ARBA" id="ARBA00006486"/>
    </source>
</evidence>
<keyword evidence="7 15" id="KW-0408">Iron</keyword>
<sequence length="618" mass="64807">MPALRSRTSTHGRNMAGARALWRATGMGDDDFGKPIVAIANSFTQFVPGHVHLRNVGEIVADAVKESGGVAKEFNTIAVDDGIAMGHAGMLYSLPSRELIADAVEYMVNAHCADALVCISNCDKITPGMLMAALRLNVPTVFVSGGPMEAGKTTAIEGVVHSRIDLIDAMIASANDAVTDEQLGDIERSACPTCGSCSGMFTANSMNCLVEALGLGLPGNGSVLATHEARRRLFERAGSTVVEIARRYYDGDDESVLPRAVATPAAFGNAMALDVAMGGSTNTVLHLLAAAQEAGVGFGLKDIDHVSRRVPCISKVAPSSQFHMEDVHRAGGIPAILGELNRGGLLDPQVHAVHAPTLQTWLDEWDVRGGKASQAAVELFHAAPGGVRTVEPFSTANRWAGLDTDAESGCIRDLAHAYTKDGGLAVLWGNLAADGAIVKTAGVDEKIWEFAGPARVFESQDDAVEAILGKKIVEGDVVLIRYEGPKGGPGMQEMLYPTSFLKGTGLGAKCALVTDGRFSGGSSGLSIGHISPEAASGGVIALVEEGDTVKIDIATRSLHLDVDPEVLEQRRTRLLADLGGYRPRDRDRQVSVALRAYAALASSASTGGVRDLDQLGSR</sequence>
<protein>
    <recommendedName>
        <fullName evidence="14 15">Dihydroxy-acid dehydratase</fullName>
        <shortName evidence="15">DAD</shortName>
        <ecNumber evidence="14 15">4.2.1.9</ecNumber>
    </recommendedName>
</protein>
<reference evidence="18 19" key="1">
    <citation type="submission" date="2020-02" db="EMBL/GenBank/DDBJ databases">
        <title>Acidophilic actinobacteria isolated from forest soil.</title>
        <authorList>
            <person name="Golinska P."/>
        </authorList>
    </citation>
    <scope>NUCLEOTIDE SEQUENCE [LARGE SCALE GENOMIC DNA]</scope>
    <source>
        <strain evidence="18 19">NL8</strain>
    </source>
</reference>
<keyword evidence="4 15" id="KW-0001">2Fe-2S</keyword>
<keyword evidence="5 15" id="KW-0479">Metal-binding</keyword>
<evidence type="ECO:0000313" key="19">
    <source>
        <dbReference type="Proteomes" id="UP000730482"/>
    </source>
</evidence>
<comment type="catalytic activity">
    <reaction evidence="15">
        <text>(2R,3R)-2,3-dihydroxy-3-methylpentanoate = (S)-3-methyl-2-oxopentanoate + H2O</text>
        <dbReference type="Rhea" id="RHEA:27694"/>
        <dbReference type="ChEBI" id="CHEBI:15377"/>
        <dbReference type="ChEBI" id="CHEBI:35146"/>
        <dbReference type="ChEBI" id="CHEBI:49258"/>
        <dbReference type="EC" id="4.2.1.9"/>
    </reaction>
</comment>
<dbReference type="PANTHER" id="PTHR43661:SF3">
    <property type="entry name" value="D-XYLONATE DEHYDRATASE YAGF-RELATED"/>
    <property type="match status" value="1"/>
</dbReference>
<organism evidence="18 19">
    <name type="scientific">Catenulispora pinistramenti</name>
    <dbReference type="NCBI Taxonomy" id="2705254"/>
    <lineage>
        <taxon>Bacteria</taxon>
        <taxon>Bacillati</taxon>
        <taxon>Actinomycetota</taxon>
        <taxon>Actinomycetes</taxon>
        <taxon>Catenulisporales</taxon>
        <taxon>Catenulisporaceae</taxon>
        <taxon>Catenulispora</taxon>
    </lineage>
</organism>
<evidence type="ECO:0000256" key="15">
    <source>
        <dbReference type="HAMAP-Rule" id="MF_00012"/>
    </source>
</evidence>
<dbReference type="InterPro" id="IPR020558">
    <property type="entry name" value="DiOHA_6PGluconate_deHydtase_CS"/>
</dbReference>
<evidence type="ECO:0000256" key="11">
    <source>
        <dbReference type="ARBA" id="ARBA00029304"/>
    </source>
</evidence>
<accession>A0ABS5KRT6</accession>
<dbReference type="PROSITE" id="PS00886">
    <property type="entry name" value="ILVD_EDD_1"/>
    <property type="match status" value="1"/>
</dbReference>
<keyword evidence="9 15" id="KW-0456">Lyase</keyword>
<dbReference type="Pfam" id="PF24877">
    <property type="entry name" value="ILV_EDD_C"/>
    <property type="match status" value="1"/>
</dbReference>
<name>A0ABS5KRT6_9ACTN</name>
<evidence type="ECO:0000256" key="7">
    <source>
        <dbReference type="ARBA" id="ARBA00023004"/>
    </source>
</evidence>
<keyword evidence="10 15" id="KW-0100">Branched-chain amino acid biosynthesis</keyword>
<evidence type="ECO:0000259" key="16">
    <source>
        <dbReference type="Pfam" id="PF00920"/>
    </source>
</evidence>
<feature type="binding site" evidence="15">
    <location>
        <position position="81"/>
    </location>
    <ligand>
        <name>Mg(2+)</name>
        <dbReference type="ChEBI" id="CHEBI:18420"/>
    </ligand>
</feature>
<gene>
    <name evidence="15 18" type="primary">ilvD</name>
    <name evidence="18" type="ORF">KGQ19_17955</name>
</gene>
<dbReference type="PROSITE" id="PS00887">
    <property type="entry name" value="ILVD_EDD_2"/>
    <property type="match status" value="1"/>
</dbReference>
<feature type="domain" description="Dihydroxy-acid/6-phosphogluconate dehydratase N-terminal" evidence="16">
    <location>
        <begin position="34"/>
        <end position="359"/>
    </location>
</feature>
<comment type="catalytic activity">
    <reaction evidence="11">
        <text>(2R)-2,3-dihydroxy-3-methylbutanoate = 3-methyl-2-oxobutanoate + H2O</text>
        <dbReference type="Rhea" id="RHEA:24809"/>
        <dbReference type="ChEBI" id="CHEBI:11851"/>
        <dbReference type="ChEBI" id="CHEBI:15377"/>
        <dbReference type="ChEBI" id="CHEBI:49072"/>
        <dbReference type="EC" id="4.2.1.9"/>
    </reaction>
    <physiologicalReaction direction="left-to-right" evidence="11">
        <dbReference type="Rhea" id="RHEA:24810"/>
    </physiologicalReaction>
</comment>
<dbReference type="EMBL" id="JAAFYZ010000055">
    <property type="protein sequence ID" value="MBS2548753.1"/>
    <property type="molecule type" value="Genomic_DNA"/>
</dbReference>
<dbReference type="InterPro" id="IPR004404">
    <property type="entry name" value="DihydroxyA_deHydtase"/>
</dbReference>
<dbReference type="SUPFAM" id="SSF52016">
    <property type="entry name" value="LeuD/IlvD-like"/>
    <property type="match status" value="1"/>
</dbReference>
<evidence type="ECO:0000256" key="9">
    <source>
        <dbReference type="ARBA" id="ARBA00023239"/>
    </source>
</evidence>
<dbReference type="InterPro" id="IPR056740">
    <property type="entry name" value="ILV_EDD_C"/>
</dbReference>
<comment type="cofactor">
    <cofactor evidence="15">
        <name>[2Fe-2S] cluster</name>
        <dbReference type="ChEBI" id="CHEBI:190135"/>
    </cofactor>
    <text evidence="15">Binds 1 [2Fe-2S] cluster per subunit. This cluster acts as a Lewis acid cofactor.</text>
</comment>
<comment type="caution">
    <text evidence="15">Lacks conserved residue(s) required for the propagation of feature annotation.</text>
</comment>
<evidence type="ECO:0000256" key="5">
    <source>
        <dbReference type="ARBA" id="ARBA00022723"/>
    </source>
</evidence>
<evidence type="ECO:0000256" key="3">
    <source>
        <dbReference type="ARBA" id="ARBA00022605"/>
    </source>
</evidence>
<comment type="subunit">
    <text evidence="15">Homodimer.</text>
</comment>
<dbReference type="Pfam" id="PF00920">
    <property type="entry name" value="ILVD_EDD_N"/>
    <property type="match status" value="1"/>
</dbReference>
<evidence type="ECO:0000256" key="10">
    <source>
        <dbReference type="ARBA" id="ARBA00023304"/>
    </source>
</evidence>
<comment type="function">
    <text evidence="15">Functions in the biosynthesis of branched-chain amino acids. Catalyzes the dehydration of (2R,3R)-2,3-dihydroxy-3-methylpentanoate (2,3-dihydroxy-3-methylvalerate) into 2-oxo-3-methylpentanoate (2-oxo-3-methylvalerate) and of (2R)-2,3-dihydroxy-3-methylbutanoate (2,3-dihydroxyisovalerate) into 2-oxo-3-methylbutanoate (2-oxoisovalerate), the penultimate precursor to L-isoleucine and L-valine, respectively.</text>
</comment>
<feature type="binding site" description="via carbamate group" evidence="15">
    <location>
        <position position="124"/>
    </location>
    <ligand>
        <name>Mg(2+)</name>
        <dbReference type="ChEBI" id="CHEBI:18420"/>
    </ligand>
</feature>
<keyword evidence="8 15" id="KW-0411">Iron-sulfur</keyword>
<comment type="pathway">
    <text evidence="12 15">Amino-acid biosynthesis; L-valine biosynthesis; L-valine from pyruvate: step 3/4.</text>
</comment>
<feature type="active site" description="Proton acceptor" evidence="15">
    <location>
        <position position="519"/>
    </location>
</feature>
<dbReference type="InterPro" id="IPR037237">
    <property type="entry name" value="IlvD/EDD_N"/>
</dbReference>
<comment type="pathway">
    <text evidence="13 15">Amino-acid biosynthesis; L-isoleucine biosynthesis; L-isoleucine from 2-oxobutanoate: step 3/4.</text>
</comment>
<dbReference type="GO" id="GO:0004160">
    <property type="term" value="F:dihydroxy-acid dehydratase activity"/>
    <property type="evidence" value="ECO:0007669"/>
    <property type="project" value="UniProtKB-EC"/>
</dbReference>
<dbReference type="InterPro" id="IPR000581">
    <property type="entry name" value="ILV_EDD_N"/>
</dbReference>
<dbReference type="EC" id="4.2.1.9" evidence="14 15"/>
<comment type="cofactor">
    <cofactor evidence="1 15">
        <name>Mg(2+)</name>
        <dbReference type="ChEBI" id="CHEBI:18420"/>
    </cofactor>
</comment>
<feature type="binding site" evidence="15">
    <location>
        <position position="493"/>
    </location>
    <ligand>
        <name>Mg(2+)</name>
        <dbReference type="ChEBI" id="CHEBI:18420"/>
    </ligand>
</feature>
<dbReference type="NCBIfam" id="NF009103">
    <property type="entry name" value="PRK12448.1"/>
    <property type="match status" value="1"/>
</dbReference>
<evidence type="ECO:0000256" key="14">
    <source>
        <dbReference type="ARBA" id="ARBA00029490"/>
    </source>
</evidence>
<dbReference type="HAMAP" id="MF_00012">
    <property type="entry name" value="IlvD"/>
    <property type="match status" value="1"/>
</dbReference>
<comment type="caution">
    <text evidence="18">The sequence shown here is derived from an EMBL/GenBank/DDBJ whole genome shotgun (WGS) entry which is preliminary data.</text>
</comment>
<dbReference type="Gene3D" id="3.50.30.80">
    <property type="entry name" value="IlvD/EDD C-terminal domain-like"/>
    <property type="match status" value="1"/>
</dbReference>
<dbReference type="PANTHER" id="PTHR43661">
    <property type="entry name" value="D-XYLONATE DEHYDRATASE"/>
    <property type="match status" value="1"/>
</dbReference>
<feature type="modified residue" description="N6-carboxylysine" evidence="15">
    <location>
        <position position="124"/>
    </location>
</feature>
<dbReference type="InterPro" id="IPR042096">
    <property type="entry name" value="Dihydro-acid_dehy_C"/>
</dbReference>
<evidence type="ECO:0000256" key="8">
    <source>
        <dbReference type="ARBA" id="ARBA00023014"/>
    </source>
</evidence>
<dbReference type="Proteomes" id="UP000730482">
    <property type="component" value="Unassembled WGS sequence"/>
</dbReference>
<dbReference type="SUPFAM" id="SSF143975">
    <property type="entry name" value="IlvD/EDD N-terminal domain-like"/>
    <property type="match status" value="1"/>
</dbReference>
<evidence type="ECO:0000256" key="13">
    <source>
        <dbReference type="ARBA" id="ARBA00029437"/>
    </source>
</evidence>
<feature type="binding site" evidence="15">
    <location>
        <position position="123"/>
    </location>
    <ligand>
        <name>Mg(2+)</name>
        <dbReference type="ChEBI" id="CHEBI:18420"/>
    </ligand>
</feature>
<keyword evidence="19" id="KW-1185">Reference proteome</keyword>
<dbReference type="NCBIfam" id="TIGR00110">
    <property type="entry name" value="ilvD"/>
    <property type="match status" value="1"/>
</dbReference>
<evidence type="ECO:0000256" key="1">
    <source>
        <dbReference type="ARBA" id="ARBA00001946"/>
    </source>
</evidence>